<dbReference type="PIRSF" id="PIRSF000722">
    <property type="entry name" value="Acetate_prop_kin"/>
    <property type="match status" value="1"/>
</dbReference>
<dbReference type="PANTHER" id="PTHR21060">
    <property type="entry name" value="ACETATE KINASE"/>
    <property type="match status" value="1"/>
</dbReference>
<dbReference type="GO" id="GO:0005829">
    <property type="term" value="C:cytosol"/>
    <property type="evidence" value="ECO:0007669"/>
    <property type="project" value="TreeGrafter"/>
</dbReference>
<dbReference type="GO" id="GO:0008776">
    <property type="term" value="F:acetate kinase activity"/>
    <property type="evidence" value="ECO:0007669"/>
    <property type="project" value="UniProtKB-UniRule"/>
</dbReference>
<feature type="binding site" evidence="9">
    <location>
        <begin position="288"/>
        <end position="290"/>
    </location>
    <ligand>
        <name>ATP</name>
        <dbReference type="ChEBI" id="CHEBI:30616"/>
    </ligand>
</feature>
<comment type="subcellular location">
    <subcellularLocation>
        <location evidence="9">Cytoplasm</location>
    </subcellularLocation>
</comment>
<dbReference type="InterPro" id="IPR004372">
    <property type="entry name" value="Ac/propionate_kinase"/>
</dbReference>
<comment type="subunit">
    <text evidence="9">Homodimer.</text>
</comment>
<comment type="pathway">
    <text evidence="9">Metabolic intermediate biosynthesis; acetyl-CoA biosynthesis; acetyl-CoA from acetate: step 1/2.</text>
</comment>
<dbReference type="EMBL" id="LR536450">
    <property type="protein sequence ID" value="VFU09237.1"/>
    <property type="molecule type" value="Genomic_DNA"/>
</dbReference>
<dbReference type="SUPFAM" id="SSF53067">
    <property type="entry name" value="Actin-like ATPase domain"/>
    <property type="match status" value="2"/>
</dbReference>
<dbReference type="InterPro" id="IPR000890">
    <property type="entry name" value="Aliphatic_acid_kin_short-chain"/>
</dbReference>
<dbReference type="NCBIfam" id="TIGR00016">
    <property type="entry name" value="ackA"/>
    <property type="match status" value="1"/>
</dbReference>
<proteinExistence type="inferred from homology"/>
<dbReference type="Proteomes" id="UP000294360">
    <property type="component" value="Chromosome"/>
</dbReference>
<dbReference type="Pfam" id="PF00871">
    <property type="entry name" value="Acetate_kinase"/>
    <property type="match status" value="1"/>
</dbReference>
<evidence type="ECO:0000256" key="6">
    <source>
        <dbReference type="ARBA" id="ARBA00022777"/>
    </source>
</evidence>
<evidence type="ECO:0000256" key="9">
    <source>
        <dbReference type="HAMAP-Rule" id="MF_00020"/>
    </source>
</evidence>
<dbReference type="InterPro" id="IPR023865">
    <property type="entry name" value="Aliphatic_acid_kinase_CS"/>
</dbReference>
<comment type="cofactor">
    <cofactor evidence="9">
        <name>Mg(2+)</name>
        <dbReference type="ChEBI" id="CHEBI:18420"/>
    </cofactor>
    <cofactor evidence="9">
        <name>Mn(2+)</name>
        <dbReference type="ChEBI" id="CHEBI:29035"/>
    </cofactor>
    <text evidence="9">Mg(2+). Can also accept Mn(2+).</text>
</comment>
<evidence type="ECO:0000256" key="2">
    <source>
        <dbReference type="ARBA" id="ARBA00022490"/>
    </source>
</evidence>
<evidence type="ECO:0000313" key="12">
    <source>
        <dbReference type="Proteomes" id="UP000294360"/>
    </source>
</evidence>
<dbReference type="RefSeq" id="WP_134489525.1">
    <property type="nucleotide sequence ID" value="NZ_CP139089.1"/>
</dbReference>
<dbReference type="PROSITE" id="PS01075">
    <property type="entry name" value="ACETATE_KINASE_1"/>
    <property type="match status" value="1"/>
</dbReference>
<name>A0A4U8Z1Q2_METTU</name>
<evidence type="ECO:0000256" key="7">
    <source>
        <dbReference type="ARBA" id="ARBA00022840"/>
    </source>
</evidence>
<keyword evidence="4 9" id="KW-0479">Metal-binding</keyword>
<dbReference type="InterPro" id="IPR043129">
    <property type="entry name" value="ATPase_NBD"/>
</dbReference>
<comment type="catalytic activity">
    <reaction evidence="9">
        <text>acetate + ATP = acetyl phosphate + ADP</text>
        <dbReference type="Rhea" id="RHEA:11352"/>
        <dbReference type="ChEBI" id="CHEBI:22191"/>
        <dbReference type="ChEBI" id="CHEBI:30089"/>
        <dbReference type="ChEBI" id="CHEBI:30616"/>
        <dbReference type="ChEBI" id="CHEBI:456216"/>
        <dbReference type="EC" id="2.7.2.1"/>
    </reaction>
</comment>
<dbReference type="GO" id="GO:0006085">
    <property type="term" value="P:acetyl-CoA biosynthetic process"/>
    <property type="evidence" value="ECO:0007669"/>
    <property type="project" value="UniProtKB-UniRule"/>
</dbReference>
<keyword evidence="7 9" id="KW-0067">ATP-binding</keyword>
<dbReference type="EC" id="2.7.2.1" evidence="9"/>
<keyword evidence="8 9" id="KW-0460">Magnesium</keyword>
<evidence type="ECO:0000256" key="5">
    <source>
        <dbReference type="ARBA" id="ARBA00022741"/>
    </source>
</evidence>
<feature type="binding site" evidence="9">
    <location>
        <position position="384"/>
    </location>
    <ligand>
        <name>Mg(2+)</name>
        <dbReference type="ChEBI" id="CHEBI:18420"/>
    </ligand>
</feature>
<dbReference type="PRINTS" id="PR00471">
    <property type="entry name" value="ACETATEKNASE"/>
</dbReference>
<gene>
    <name evidence="9 11" type="primary">ackA</name>
    <name evidence="11" type="ORF">MTUNDRAET4_2344</name>
</gene>
<sequence length="402" mass="43973">MTRHVVTLNAGSSSIKFALFEAMGKAGAETLSALAIGIVEMLGDERRLTIHDGAHTKIHEETWAESAATPFHADALRRILTWRRAGFPQAQVIAAGHRVVHGGMHYAAPVIVTDEVLRDLKALIPLAPLHEPHNIAGILAAREAWPHVRQVACFDTAFHHAHPFVNDVFALPRHFYDEGVRRYGFHGLSYEYVTGRLREIAPFHAAGRVVAAHLGNGASMCAIRDGQSVASSMGFTALDGLPMGTRCGQLDPGVVLYLMQEKQMSAAQVTDLLYRESGLKGLSGLSQDMRELEASDLPQAQQAIEYFVFRIRRELGGLAAVLKGIDAIVFCGGIGENSWHVRERVLEGMEWIGVELDRVANRANAQVISSERSRARVFVIPTDEEAMIARHTLAVVDQSAEA</sequence>
<evidence type="ECO:0000313" key="11">
    <source>
        <dbReference type="EMBL" id="VFU09237.1"/>
    </source>
</evidence>
<evidence type="ECO:0000256" key="3">
    <source>
        <dbReference type="ARBA" id="ARBA00022679"/>
    </source>
</evidence>
<dbReference type="KEGG" id="mtun:MTUNDRAET4_2344"/>
<evidence type="ECO:0000256" key="10">
    <source>
        <dbReference type="RuleBase" id="RU003835"/>
    </source>
</evidence>
<feature type="binding site" evidence="9">
    <location>
        <position position="9"/>
    </location>
    <ligand>
        <name>Mg(2+)</name>
        <dbReference type="ChEBI" id="CHEBI:18420"/>
    </ligand>
</feature>
<dbReference type="GO" id="GO:0006083">
    <property type="term" value="P:acetate metabolic process"/>
    <property type="evidence" value="ECO:0007669"/>
    <property type="project" value="TreeGrafter"/>
</dbReference>
<feature type="binding site" evidence="9">
    <location>
        <position position="16"/>
    </location>
    <ligand>
        <name>ATP</name>
        <dbReference type="ChEBI" id="CHEBI:30616"/>
    </ligand>
</feature>
<evidence type="ECO:0000256" key="8">
    <source>
        <dbReference type="ARBA" id="ARBA00022842"/>
    </source>
</evidence>
<keyword evidence="5 9" id="KW-0547">Nucleotide-binding</keyword>
<protein>
    <recommendedName>
        <fullName evidence="9">Acetate kinase</fullName>
        <ecNumber evidence="9">2.7.2.1</ecNumber>
    </recommendedName>
    <alternativeName>
        <fullName evidence="9">Acetokinase</fullName>
    </alternativeName>
</protein>
<dbReference type="UniPathway" id="UPA00340">
    <property type="reaction ID" value="UER00458"/>
</dbReference>
<feature type="active site" description="Proton donor/acceptor" evidence="9">
    <location>
        <position position="155"/>
    </location>
</feature>
<keyword evidence="3 9" id="KW-0808">Transferase</keyword>
<dbReference type="PROSITE" id="PS01076">
    <property type="entry name" value="ACETATE_KINASE_2"/>
    <property type="match status" value="1"/>
</dbReference>
<feature type="binding site" evidence="9">
    <location>
        <position position="98"/>
    </location>
    <ligand>
        <name>substrate</name>
    </ligand>
</feature>
<organism evidence="11 12">
    <name type="scientific">Methylocella tundrae</name>
    <dbReference type="NCBI Taxonomy" id="227605"/>
    <lineage>
        <taxon>Bacteria</taxon>
        <taxon>Pseudomonadati</taxon>
        <taxon>Pseudomonadota</taxon>
        <taxon>Alphaproteobacteria</taxon>
        <taxon>Hyphomicrobiales</taxon>
        <taxon>Beijerinckiaceae</taxon>
        <taxon>Methylocella</taxon>
    </lineage>
</organism>
<feature type="site" description="Transition state stabilizer" evidence="9">
    <location>
        <position position="246"/>
    </location>
</feature>
<evidence type="ECO:0000256" key="4">
    <source>
        <dbReference type="ARBA" id="ARBA00022723"/>
    </source>
</evidence>
<feature type="site" description="Transition state stabilizer" evidence="9">
    <location>
        <position position="186"/>
    </location>
</feature>
<feature type="binding site" evidence="9">
    <location>
        <begin position="213"/>
        <end position="217"/>
    </location>
    <ligand>
        <name>ATP</name>
        <dbReference type="ChEBI" id="CHEBI:30616"/>
    </ligand>
</feature>
<comment type="similarity">
    <text evidence="1 9 10">Belongs to the acetokinase family.</text>
</comment>
<dbReference type="HAMAP" id="MF_00020">
    <property type="entry name" value="Acetate_kinase"/>
    <property type="match status" value="1"/>
</dbReference>
<dbReference type="GO" id="GO:0005524">
    <property type="term" value="F:ATP binding"/>
    <property type="evidence" value="ECO:0007669"/>
    <property type="project" value="UniProtKB-KW"/>
</dbReference>
<dbReference type="OrthoDB" id="9802453at2"/>
<keyword evidence="6 9" id="KW-0418">Kinase</keyword>
<dbReference type="PANTHER" id="PTHR21060:SF21">
    <property type="entry name" value="ACETATE KINASE"/>
    <property type="match status" value="1"/>
</dbReference>
<comment type="function">
    <text evidence="9">Catalyzes the formation of acetyl phosphate from acetate and ATP. Can also catalyze the reverse reaction.</text>
</comment>
<dbReference type="Gene3D" id="3.30.420.40">
    <property type="match status" value="2"/>
</dbReference>
<feature type="binding site" evidence="9">
    <location>
        <begin position="333"/>
        <end position="337"/>
    </location>
    <ligand>
        <name>ATP</name>
        <dbReference type="ChEBI" id="CHEBI:30616"/>
    </ligand>
</feature>
<keyword evidence="2 9" id="KW-0963">Cytoplasm</keyword>
<evidence type="ECO:0000256" key="1">
    <source>
        <dbReference type="ARBA" id="ARBA00008748"/>
    </source>
</evidence>
<dbReference type="AlphaFoldDB" id="A0A4U8Z1Q2"/>
<reference evidence="11 12" key="1">
    <citation type="submission" date="2019-03" db="EMBL/GenBank/DDBJ databases">
        <authorList>
            <person name="Kox A.R. M."/>
        </authorList>
    </citation>
    <scope>NUCLEOTIDE SEQUENCE [LARGE SCALE GENOMIC DNA]</scope>
    <source>
        <strain evidence="11">MTUNDRAET4 annotated genome</strain>
    </source>
</reference>
<accession>A0A4U8Z1Q2</accession>
<dbReference type="GO" id="GO:0000287">
    <property type="term" value="F:magnesium ion binding"/>
    <property type="evidence" value="ECO:0007669"/>
    <property type="project" value="UniProtKB-UniRule"/>
</dbReference>